<evidence type="ECO:0000313" key="8">
    <source>
        <dbReference type="Proteomes" id="UP000321621"/>
    </source>
</evidence>
<feature type="signal peptide" evidence="3">
    <location>
        <begin position="1"/>
        <end position="20"/>
    </location>
</feature>
<evidence type="ECO:0000256" key="3">
    <source>
        <dbReference type="SAM" id="SignalP"/>
    </source>
</evidence>
<dbReference type="Proteomes" id="UP000266691">
    <property type="component" value="Unassembled WGS sequence"/>
</dbReference>
<dbReference type="PANTHER" id="PTHR46708">
    <property type="entry name" value="TENASCIN"/>
    <property type="match status" value="1"/>
</dbReference>
<comment type="caution">
    <text evidence="5">The sequence shown here is derived from an EMBL/GenBank/DDBJ whole genome shotgun (WGS) entry which is preliminary data.</text>
</comment>
<protein>
    <recommendedName>
        <fullName evidence="4">Fibronectin type-III domain-containing protein</fullName>
    </recommendedName>
</protein>
<keyword evidence="3" id="KW-0732">Signal</keyword>
<name>A0A3A1NL17_9FLAO</name>
<dbReference type="InterPro" id="IPR050991">
    <property type="entry name" value="ECM_Regulatory_Proteins"/>
</dbReference>
<keyword evidence="8" id="KW-1185">Reference proteome</keyword>
<dbReference type="InterPro" id="IPR036116">
    <property type="entry name" value="FN3_sf"/>
</dbReference>
<sequence>MKLKLLFSTFVVLLSYGLNAQNLHTQANAASIENEANATTGWTGTANITSSTDNPFQGTYAISSVATQGNSSTGRDMSYTFNAVVGEVYNISIWARQGNNANSPAFANWSGFAGFATTTINSANWTEYTWTLTATNPNPVIVVYTSPRSGSQAGNQVFIDNVSITPPNSDTEAPSAITDLSSSNITMSGASLSWSASTDNVGVTNYEVFRDGVSVGNSGTTTSFNATGLSPNTSYNFTVFAEDAAGNVSAASNVATVNTLADTQAPTSVTSLTSSNITSTGTTLTWASSTDNVGVTNYEVFQDGVSIGSTGTTTNINVSGLTPSTSYDFTVFAQDAAGNVSIGGNTETVVTLAPPDTEAPSAVNDLASSNITDTSVDLSWSASLDNIGVTGYLVFQDGIEIGSTGSTSFNVTGLSPSTSYDFTVFAEDAAGNTSVSGNTESVTTTGTVDTEAPSAVIDLTSSNTTSTSSNLSWSVSSDNVGVTNYQVVRNGIFLANTGTSTNFNVTGLTPDTTYDFTVLAQDAAGNTSTAGNTESVTTLAGSGVVDYTSENANLDTVDWTVRDLFANQNVGIGTTNTQGYRLAVAGNMIAEGVKVELQGNWPDFVFEEKFQLMDLEKVREYIKENGHLPNIPSAEKIKENGIDLGDMDAKLLQKIEELTLYILRQQNQIELLQNDIKQLKGSNQY</sequence>
<feature type="domain" description="Fibronectin type-III" evidence="4">
    <location>
        <begin position="452"/>
        <end position="541"/>
    </location>
</feature>
<dbReference type="PROSITE" id="PS50853">
    <property type="entry name" value="FN3"/>
    <property type="match status" value="4"/>
</dbReference>
<dbReference type="EMBL" id="VNWK01000013">
    <property type="protein sequence ID" value="TXJ98829.1"/>
    <property type="molecule type" value="Genomic_DNA"/>
</dbReference>
<keyword evidence="2" id="KW-0175">Coiled coil</keyword>
<feature type="chain" id="PRO_5017199688" description="Fibronectin type-III domain-containing protein" evidence="3">
    <location>
        <begin position="21"/>
        <end position="685"/>
    </location>
</feature>
<dbReference type="SUPFAM" id="SSF49265">
    <property type="entry name" value="Fibronectin type III"/>
    <property type="match status" value="3"/>
</dbReference>
<dbReference type="CDD" id="cd00063">
    <property type="entry name" value="FN3"/>
    <property type="match status" value="4"/>
</dbReference>
<dbReference type="Gene3D" id="2.60.40.10">
    <property type="entry name" value="Immunoglobulins"/>
    <property type="match status" value="4"/>
</dbReference>
<dbReference type="RefSeq" id="WP_119646558.1">
    <property type="nucleotide sequence ID" value="NZ_QXFI01000013.1"/>
</dbReference>
<dbReference type="PANTHER" id="PTHR46708:SF2">
    <property type="entry name" value="FIBRONECTIN TYPE-III DOMAIN-CONTAINING PROTEIN"/>
    <property type="match status" value="1"/>
</dbReference>
<dbReference type="OrthoDB" id="9808753at2"/>
<dbReference type="InterPro" id="IPR008979">
    <property type="entry name" value="Galactose-bd-like_sf"/>
</dbReference>
<feature type="coiled-coil region" evidence="2">
    <location>
        <begin position="655"/>
        <end position="682"/>
    </location>
</feature>
<dbReference type="Gene3D" id="2.60.120.260">
    <property type="entry name" value="Galactose-binding domain-like"/>
    <property type="match status" value="1"/>
</dbReference>
<dbReference type="EMBL" id="QXFI01000013">
    <property type="protein sequence ID" value="RIV46059.1"/>
    <property type="molecule type" value="Genomic_DNA"/>
</dbReference>
<dbReference type="AlphaFoldDB" id="A0A3A1NL17"/>
<evidence type="ECO:0000256" key="1">
    <source>
        <dbReference type="ARBA" id="ARBA00022737"/>
    </source>
</evidence>
<evidence type="ECO:0000259" key="4">
    <source>
        <dbReference type="PROSITE" id="PS50853"/>
    </source>
</evidence>
<dbReference type="Proteomes" id="UP000321621">
    <property type="component" value="Unassembled WGS sequence"/>
</dbReference>
<dbReference type="Pfam" id="PF00041">
    <property type="entry name" value="fn3"/>
    <property type="match status" value="4"/>
</dbReference>
<accession>A0A3A1NL17</accession>
<evidence type="ECO:0000313" key="6">
    <source>
        <dbReference type="EMBL" id="TXJ98829.1"/>
    </source>
</evidence>
<reference evidence="5 7" key="1">
    <citation type="submission" date="2018-08" db="EMBL/GenBank/DDBJ databases">
        <title>Proposal of Muricauda 72 sp.nov. and Muricauda NH166 sp.nov., isolated from seawater.</title>
        <authorList>
            <person name="Cheng H."/>
            <person name="Wu Y.-H."/>
            <person name="Guo L.-L."/>
            <person name="Xu X.-W."/>
        </authorList>
    </citation>
    <scope>NUCLEOTIDE SEQUENCE [LARGE SCALE GENOMIC DNA]</scope>
    <source>
        <strain evidence="5 7">72</strain>
    </source>
</reference>
<feature type="domain" description="Fibronectin type-III" evidence="4">
    <location>
        <begin position="359"/>
        <end position="450"/>
    </location>
</feature>
<organism evidence="5 7">
    <name type="scientific">Flagellimonas pelagia</name>
    <dbReference type="NCBI Taxonomy" id="2306998"/>
    <lineage>
        <taxon>Bacteria</taxon>
        <taxon>Pseudomonadati</taxon>
        <taxon>Bacteroidota</taxon>
        <taxon>Flavobacteriia</taxon>
        <taxon>Flavobacteriales</taxon>
        <taxon>Flavobacteriaceae</taxon>
        <taxon>Flagellimonas</taxon>
    </lineage>
</organism>
<dbReference type="SUPFAM" id="SSF49785">
    <property type="entry name" value="Galactose-binding domain-like"/>
    <property type="match status" value="1"/>
</dbReference>
<evidence type="ECO:0000256" key="2">
    <source>
        <dbReference type="SAM" id="Coils"/>
    </source>
</evidence>
<dbReference type="SMART" id="SM00060">
    <property type="entry name" value="FN3"/>
    <property type="match status" value="4"/>
</dbReference>
<evidence type="ECO:0000313" key="5">
    <source>
        <dbReference type="EMBL" id="RIV46059.1"/>
    </source>
</evidence>
<dbReference type="InterPro" id="IPR013783">
    <property type="entry name" value="Ig-like_fold"/>
</dbReference>
<dbReference type="InterPro" id="IPR003961">
    <property type="entry name" value="FN3_dom"/>
</dbReference>
<gene>
    <name evidence="5" type="ORF">D2V05_05700</name>
    <name evidence="6" type="ORF">FQ017_05655</name>
</gene>
<reference evidence="6 8" key="2">
    <citation type="submission" date="2019-07" db="EMBL/GenBank/DDBJ databases">
        <title>Draft genome of two Muricauda strains isolated from deep sea.</title>
        <authorList>
            <person name="Sun C."/>
        </authorList>
    </citation>
    <scope>NUCLEOTIDE SEQUENCE [LARGE SCALE GENOMIC DNA]</scope>
    <source>
        <strain evidence="6 8">72</strain>
    </source>
</reference>
<proteinExistence type="predicted"/>
<feature type="domain" description="Fibronectin type-III" evidence="4">
    <location>
        <begin position="176"/>
        <end position="262"/>
    </location>
</feature>
<feature type="domain" description="Fibronectin type-III" evidence="4">
    <location>
        <begin position="265"/>
        <end position="356"/>
    </location>
</feature>
<evidence type="ECO:0000313" key="7">
    <source>
        <dbReference type="Proteomes" id="UP000266691"/>
    </source>
</evidence>
<keyword evidence="1" id="KW-0677">Repeat</keyword>